<dbReference type="InterPro" id="IPR012674">
    <property type="entry name" value="Calycin"/>
</dbReference>
<comment type="similarity">
    <text evidence="1">Belongs to the calycin superfamily. Fatty-acid binding protein (FABP) family.</text>
</comment>
<dbReference type="CDD" id="cd00742">
    <property type="entry name" value="FABP"/>
    <property type="match status" value="1"/>
</dbReference>
<gene>
    <name evidence="4" type="primary">PMP2_2</name>
    <name evidence="4" type="ORF">Ciccas_011204</name>
</gene>
<reference evidence="4 5" key="1">
    <citation type="submission" date="2024-11" db="EMBL/GenBank/DDBJ databases">
        <title>Adaptive evolution of stress response genes in parasites aligns with host niche diversity.</title>
        <authorList>
            <person name="Hahn C."/>
            <person name="Resl P."/>
        </authorList>
    </citation>
    <scope>NUCLEOTIDE SEQUENCE [LARGE SCALE GENOMIC DNA]</scope>
    <source>
        <strain evidence="4">EGGRZ-B1_66</strain>
        <tissue evidence="4">Body</tissue>
    </source>
</reference>
<name>A0ABD2PSB8_9PLAT</name>
<keyword evidence="5" id="KW-1185">Reference proteome</keyword>
<dbReference type="Pfam" id="PF00061">
    <property type="entry name" value="Lipocalin"/>
    <property type="match status" value="1"/>
</dbReference>
<dbReference type="Gene3D" id="2.40.128.20">
    <property type="match status" value="1"/>
</dbReference>
<dbReference type="InterPro" id="IPR000566">
    <property type="entry name" value="Lipocln_cytosolic_FA-bd_dom"/>
</dbReference>
<dbReference type="AlphaFoldDB" id="A0ABD2PSB8"/>
<dbReference type="PANTHER" id="PTHR11955">
    <property type="entry name" value="FATTY ACID BINDING PROTEIN"/>
    <property type="match status" value="1"/>
</dbReference>
<dbReference type="InterPro" id="IPR000463">
    <property type="entry name" value="Fatty_acid-bd"/>
</dbReference>
<protein>
    <submittedName>
        <fullName evidence="4">Plasma membrane ATPase proteolipid 2</fullName>
    </submittedName>
</protein>
<feature type="domain" description="Lipocalin/cytosolic fatty-acid binding" evidence="3">
    <location>
        <begin position="9"/>
        <end position="137"/>
    </location>
</feature>
<proteinExistence type="inferred from homology"/>
<sequence>MTLDSKWIGSWKLTGSEQFDELMQAYGVSLITRKAACAVSPVLTISEEADGKYQMKSETTLKKSNFTFKLDEEFDEKTPDDATVKSTIKKETEDKLIQVQKATDKRPETKITREIVGNTLTATYEAGNVVCKRIYTKQ</sequence>
<accession>A0ABD2PSB8</accession>
<dbReference type="SUPFAM" id="SSF50814">
    <property type="entry name" value="Lipocalins"/>
    <property type="match status" value="1"/>
</dbReference>
<evidence type="ECO:0000313" key="4">
    <source>
        <dbReference type="EMBL" id="KAL3310234.1"/>
    </source>
</evidence>
<comment type="caution">
    <text evidence="4">The sequence shown here is derived from an EMBL/GenBank/DDBJ whole genome shotgun (WGS) entry which is preliminary data.</text>
</comment>
<dbReference type="EMBL" id="JBJKFK010003127">
    <property type="protein sequence ID" value="KAL3310234.1"/>
    <property type="molecule type" value="Genomic_DNA"/>
</dbReference>
<dbReference type="InterPro" id="IPR031259">
    <property type="entry name" value="ILBP"/>
</dbReference>
<keyword evidence="2" id="KW-0446">Lipid-binding</keyword>
<dbReference type="PRINTS" id="PR00178">
    <property type="entry name" value="FATTYACIDBP"/>
</dbReference>
<dbReference type="GO" id="GO:0008289">
    <property type="term" value="F:lipid binding"/>
    <property type="evidence" value="ECO:0007669"/>
    <property type="project" value="UniProtKB-KW"/>
</dbReference>
<evidence type="ECO:0000256" key="2">
    <source>
        <dbReference type="ARBA" id="ARBA00023121"/>
    </source>
</evidence>
<dbReference type="Proteomes" id="UP001626550">
    <property type="component" value="Unassembled WGS sequence"/>
</dbReference>
<organism evidence="4 5">
    <name type="scientific">Cichlidogyrus casuarinus</name>
    <dbReference type="NCBI Taxonomy" id="1844966"/>
    <lineage>
        <taxon>Eukaryota</taxon>
        <taxon>Metazoa</taxon>
        <taxon>Spiralia</taxon>
        <taxon>Lophotrochozoa</taxon>
        <taxon>Platyhelminthes</taxon>
        <taxon>Monogenea</taxon>
        <taxon>Monopisthocotylea</taxon>
        <taxon>Dactylogyridea</taxon>
        <taxon>Ancyrocephalidae</taxon>
        <taxon>Cichlidogyrus</taxon>
    </lineage>
</organism>
<evidence type="ECO:0000313" key="5">
    <source>
        <dbReference type="Proteomes" id="UP001626550"/>
    </source>
</evidence>
<evidence type="ECO:0000256" key="1">
    <source>
        <dbReference type="ARBA" id="ARBA00008390"/>
    </source>
</evidence>
<dbReference type="FunFam" id="2.40.128.20:FF:000001">
    <property type="entry name" value="Fatty acid-binding protein, adipocyte"/>
    <property type="match status" value="1"/>
</dbReference>
<evidence type="ECO:0000259" key="3">
    <source>
        <dbReference type="Pfam" id="PF00061"/>
    </source>
</evidence>